<keyword evidence="2" id="KW-0472">Membrane</keyword>
<feature type="transmembrane region" description="Helical" evidence="2">
    <location>
        <begin position="38"/>
        <end position="60"/>
    </location>
</feature>
<feature type="transmembrane region" description="Helical" evidence="2">
    <location>
        <begin position="285"/>
        <end position="305"/>
    </location>
</feature>
<keyword evidence="5" id="KW-1185">Reference proteome</keyword>
<evidence type="ECO:0000313" key="5">
    <source>
        <dbReference type="Proteomes" id="UP000591131"/>
    </source>
</evidence>
<proteinExistence type="predicted"/>
<keyword evidence="2" id="KW-1133">Transmembrane helix</keyword>
<dbReference type="OrthoDB" id="10505613at2759"/>
<dbReference type="GO" id="GO:0051604">
    <property type="term" value="P:protein maturation"/>
    <property type="evidence" value="ECO:0007669"/>
    <property type="project" value="InterPro"/>
</dbReference>
<feature type="transmembrane region" description="Helical" evidence="2">
    <location>
        <begin position="200"/>
        <end position="227"/>
    </location>
</feature>
<dbReference type="Pfam" id="PF06762">
    <property type="entry name" value="LMF1"/>
    <property type="match status" value="1"/>
</dbReference>
<organism evidence="4 5">
    <name type="scientific">Perkinsus chesapeaki</name>
    <name type="common">Clam parasite</name>
    <name type="synonym">Perkinsus andrewsi</name>
    <dbReference type="NCBI Taxonomy" id="330153"/>
    <lineage>
        <taxon>Eukaryota</taxon>
        <taxon>Sar</taxon>
        <taxon>Alveolata</taxon>
        <taxon>Perkinsozoa</taxon>
        <taxon>Perkinsea</taxon>
        <taxon>Perkinsida</taxon>
        <taxon>Perkinsidae</taxon>
        <taxon>Perkinsus</taxon>
    </lineage>
</organism>
<name>A0A7J6LFP6_PERCH</name>
<gene>
    <name evidence="4" type="ORF">FOL47_008211</name>
</gene>
<evidence type="ECO:0000256" key="2">
    <source>
        <dbReference type="SAM" id="Phobius"/>
    </source>
</evidence>
<comment type="caution">
    <text evidence="4">The sequence shown here is derived from an EMBL/GenBank/DDBJ whole genome shotgun (WGS) entry which is preliminary data.</text>
</comment>
<keyword evidence="2" id="KW-0812">Transmembrane</keyword>
<feature type="transmembrane region" description="Helical" evidence="2">
    <location>
        <begin position="248"/>
        <end position="270"/>
    </location>
</feature>
<dbReference type="EMBL" id="JAAPAO010000513">
    <property type="protein sequence ID" value="KAF4658003.1"/>
    <property type="molecule type" value="Genomic_DNA"/>
</dbReference>
<evidence type="ECO:0000256" key="1">
    <source>
        <dbReference type="SAM" id="MobiDB-lite"/>
    </source>
</evidence>
<feature type="domain" description="Lipase maturation factor 1/2 N-terminal" evidence="3">
    <location>
        <begin position="92"/>
        <end position="217"/>
    </location>
</feature>
<sequence length="582" mass="63827">MVDQKESDMPLQRFLATKIIFLAQAFAFSSFIENSEVIYGPCGIITVNSVLAMVILTILLGEVGRELLWSGCDRLLVEASLMLFISDLTNSSIILKFLSARIFLASGINTFMKNDLVWTSFADMSWSSILDAPFPLPLVWHANKFPPILHSFIGCGTLSLEILGSILFLLAPSGGPLEFLCTAGLTKLTIWFALVDNLNWSVLTILALLVGMLNEKIIAAVVGTDIFGRLGCKRVIPPLTEEVLEKTILKSIPSFILYCIIIGGPVVLLICKNGSLNGLMLSKEIIYPTLLTAVSSLPLLTLSLYSVIGGWNQKNTMKTSLANRIFAFSAAVMIAWAIGTTGVLGNLEGPVFDGSVFPSPTARQPSSVRSGGEPGPPLPHTLETRSALTFQIHDESKLNPDQNSQGVWEFNMPFSVNSDQRPKFLSFHHPRVDFLVWKLQTEAAVEAMGASSPFFVRLITTCLAVPERCGQLPERIFMPKGDLERKILIDNKGDGRRAVAAFSRLWRLTEDKFSIYWWSTEGSGLVTGAPLEPLIALKGDWCPEGKYRNPGFQTVAKMPVTMNEISIMALVAGFIARLIFSS</sequence>
<feature type="transmembrane region" description="Helical" evidence="2">
    <location>
        <begin position="81"/>
        <end position="104"/>
    </location>
</feature>
<reference evidence="4 5" key="1">
    <citation type="submission" date="2020-04" db="EMBL/GenBank/DDBJ databases">
        <title>Perkinsus chesapeaki whole genome sequence.</title>
        <authorList>
            <person name="Bogema D.R."/>
        </authorList>
    </citation>
    <scope>NUCLEOTIDE SEQUENCE [LARGE SCALE GENOMIC DNA]</scope>
    <source>
        <strain evidence="4">ATCC PRA-425</strain>
    </source>
</reference>
<dbReference type="Proteomes" id="UP000591131">
    <property type="component" value="Unassembled WGS sequence"/>
</dbReference>
<feature type="transmembrane region" description="Helical" evidence="2">
    <location>
        <begin position="14"/>
        <end position="32"/>
    </location>
</feature>
<accession>A0A7J6LFP6</accession>
<feature type="transmembrane region" description="Helical" evidence="2">
    <location>
        <begin position="148"/>
        <end position="170"/>
    </location>
</feature>
<feature type="region of interest" description="Disordered" evidence="1">
    <location>
        <begin position="360"/>
        <end position="380"/>
    </location>
</feature>
<evidence type="ECO:0000313" key="4">
    <source>
        <dbReference type="EMBL" id="KAF4658003.1"/>
    </source>
</evidence>
<dbReference type="AlphaFoldDB" id="A0A7J6LFP6"/>
<protein>
    <recommendedName>
        <fullName evidence="3">Lipase maturation factor 1/2 N-terminal domain-containing protein</fullName>
    </recommendedName>
</protein>
<evidence type="ECO:0000259" key="3">
    <source>
        <dbReference type="Pfam" id="PF06762"/>
    </source>
</evidence>
<feature type="transmembrane region" description="Helical" evidence="2">
    <location>
        <begin position="325"/>
        <end position="345"/>
    </location>
</feature>
<dbReference type="InterPro" id="IPR057434">
    <property type="entry name" value="LMF1/2_N"/>
</dbReference>